<proteinExistence type="predicted"/>
<evidence type="ECO:0000313" key="1">
    <source>
        <dbReference type="EMBL" id="ETI25333.1"/>
    </source>
</evidence>
<dbReference type="RefSeq" id="XP_008724678.1">
    <property type="nucleotide sequence ID" value="XM_008726456.1"/>
</dbReference>
<dbReference type="OrthoDB" id="269227at2759"/>
<organism evidence="1 2">
    <name type="scientific">Cladophialophora carrionii CBS 160.54</name>
    <dbReference type="NCBI Taxonomy" id="1279043"/>
    <lineage>
        <taxon>Eukaryota</taxon>
        <taxon>Fungi</taxon>
        <taxon>Dikarya</taxon>
        <taxon>Ascomycota</taxon>
        <taxon>Pezizomycotina</taxon>
        <taxon>Eurotiomycetes</taxon>
        <taxon>Chaetothyriomycetidae</taxon>
        <taxon>Chaetothyriales</taxon>
        <taxon>Herpotrichiellaceae</taxon>
        <taxon>Cladophialophora</taxon>
    </lineage>
</organism>
<sequence>MVESMVVSAENVVNRDKSQHGYNGPLKIVPVRSLWPGRKYPLREAVQNMWEEAGVKYLIDGNGKEQNGLTGSAEVVEVRPESVMQRVTFEQGDEQPLANGVDLASGEHFVARKEVILRSGKLEKHGIKKISVYPEVEKKLRDHLLICITWKLKHPEKGLAIGSPLFTDPTYFGGWPLDFIVFDELDSLEKLGSLAESQEGNNLLLRPNASHVEIVTLYVAMEKRYTGRDAPLDGSYISTLAGGLTTTSRGTQSHCSRRGSRIHW</sequence>
<protein>
    <submittedName>
        <fullName evidence="1">Uncharacterized protein</fullName>
    </submittedName>
</protein>
<reference evidence="1 2" key="1">
    <citation type="submission" date="2013-03" db="EMBL/GenBank/DDBJ databases">
        <title>The Genome Sequence of Cladophialophora carrionii CBS 160.54.</title>
        <authorList>
            <consortium name="The Broad Institute Genomics Platform"/>
            <person name="Cuomo C."/>
            <person name="de Hoog S."/>
            <person name="Gorbushina A."/>
            <person name="Walker B."/>
            <person name="Young S.K."/>
            <person name="Zeng Q."/>
            <person name="Gargeya S."/>
            <person name="Fitzgerald M."/>
            <person name="Haas B."/>
            <person name="Abouelleil A."/>
            <person name="Allen A.W."/>
            <person name="Alvarado L."/>
            <person name="Arachchi H.M."/>
            <person name="Berlin A.M."/>
            <person name="Chapman S.B."/>
            <person name="Gainer-Dewar J."/>
            <person name="Goldberg J."/>
            <person name="Griggs A."/>
            <person name="Gujja S."/>
            <person name="Hansen M."/>
            <person name="Howarth C."/>
            <person name="Imamovic A."/>
            <person name="Ireland A."/>
            <person name="Larimer J."/>
            <person name="McCowan C."/>
            <person name="Murphy C."/>
            <person name="Pearson M."/>
            <person name="Poon T.W."/>
            <person name="Priest M."/>
            <person name="Roberts A."/>
            <person name="Saif S."/>
            <person name="Shea T."/>
            <person name="Sisk P."/>
            <person name="Sykes S."/>
            <person name="Wortman J."/>
            <person name="Nusbaum C."/>
            <person name="Birren B."/>
        </authorList>
    </citation>
    <scope>NUCLEOTIDE SEQUENCE [LARGE SCALE GENOMIC DNA]</scope>
    <source>
        <strain evidence="1 2">CBS 160.54</strain>
    </source>
</reference>
<dbReference type="Gene3D" id="3.30.560.10">
    <property type="entry name" value="Glucose Oxidase, domain 3"/>
    <property type="match status" value="1"/>
</dbReference>
<evidence type="ECO:0000313" key="2">
    <source>
        <dbReference type="Proteomes" id="UP000030678"/>
    </source>
</evidence>
<dbReference type="VEuPathDB" id="FungiDB:G647_02105"/>
<dbReference type="GeneID" id="19980598"/>
<dbReference type="Proteomes" id="UP000030678">
    <property type="component" value="Unassembled WGS sequence"/>
</dbReference>
<dbReference type="HOGENOM" id="CLU_1053763_0_0_1"/>
<dbReference type="AlphaFoldDB" id="V9DG69"/>
<name>V9DG69_9EURO</name>
<gene>
    <name evidence="1" type="ORF">G647_02105</name>
</gene>
<dbReference type="EMBL" id="KB822703">
    <property type="protein sequence ID" value="ETI25333.1"/>
    <property type="molecule type" value="Genomic_DNA"/>
</dbReference>
<accession>V9DG69</accession>